<dbReference type="Gene3D" id="3.40.50.620">
    <property type="entry name" value="HUPs"/>
    <property type="match status" value="1"/>
</dbReference>
<gene>
    <name evidence="2" type="ORF">G5B37_10790</name>
</gene>
<dbReference type="CDD" id="cd00293">
    <property type="entry name" value="USP-like"/>
    <property type="match status" value="1"/>
</dbReference>
<feature type="domain" description="UspA" evidence="1">
    <location>
        <begin position="7"/>
        <end position="118"/>
    </location>
</feature>
<sequence length="261" mass="29042">MKNQNKQNILVLTDLKENSLNVLKSAASLAHMTDADIELFHVKKPLEVVKHENQLSATRSIEEIHANVVGQLKQLAHEIYRTHAIKVRYSFSFGNIRNEVKHKLEQQQHDIVVVGKRTTKKPAYLGDNMVPFVLKNFDRMVLVADTKNVIEASESLAVGLLKDTTSDNPLAATLAAHAKKPLRLFTVASKNPAEVEAKPHSGEMVRYIFEQSDTVVKNISNYITKNAINLICVADRNKQPGDVNLNKIINQVGASLLVPAN</sequence>
<accession>A0A6G6GNA2</accession>
<dbReference type="Proteomes" id="UP000505306">
    <property type="component" value="Chromosome"/>
</dbReference>
<reference evidence="2 3" key="1">
    <citation type="submission" date="2020-02" db="EMBL/GenBank/DDBJ databases">
        <title>Complete genome sequence of Flavobacteriaceae bacterium.</title>
        <authorList>
            <person name="Kim S.-J."/>
            <person name="Kim Y.-S."/>
            <person name="Kim K.-H."/>
        </authorList>
    </citation>
    <scope>NUCLEOTIDE SEQUENCE [LARGE SCALE GENOMIC DNA]</scope>
    <source>
        <strain evidence="2 3">RR4-40</strain>
    </source>
</reference>
<dbReference type="RefSeq" id="WP_164680044.1">
    <property type="nucleotide sequence ID" value="NZ_CP049057.1"/>
</dbReference>
<evidence type="ECO:0000313" key="3">
    <source>
        <dbReference type="Proteomes" id="UP000505306"/>
    </source>
</evidence>
<dbReference type="KEGG" id="mgel:G5B37_10790"/>
<dbReference type="EMBL" id="CP049057">
    <property type="protein sequence ID" value="QIE60032.1"/>
    <property type="molecule type" value="Genomic_DNA"/>
</dbReference>
<protein>
    <submittedName>
        <fullName evidence="2">Universal stress protein</fullName>
    </submittedName>
</protein>
<dbReference type="InterPro" id="IPR014729">
    <property type="entry name" value="Rossmann-like_a/b/a_fold"/>
</dbReference>
<dbReference type="Pfam" id="PF00582">
    <property type="entry name" value="Usp"/>
    <property type="match status" value="1"/>
</dbReference>
<name>A0A6G6GNA2_9FLAO</name>
<dbReference type="SUPFAM" id="SSF52402">
    <property type="entry name" value="Adenine nucleotide alpha hydrolases-like"/>
    <property type="match status" value="1"/>
</dbReference>
<keyword evidence="3" id="KW-1185">Reference proteome</keyword>
<evidence type="ECO:0000259" key="1">
    <source>
        <dbReference type="Pfam" id="PF00582"/>
    </source>
</evidence>
<evidence type="ECO:0000313" key="2">
    <source>
        <dbReference type="EMBL" id="QIE60032.1"/>
    </source>
</evidence>
<organism evidence="2 3">
    <name type="scientific">Rasiella rasia</name>
    <dbReference type="NCBI Taxonomy" id="2744027"/>
    <lineage>
        <taxon>Bacteria</taxon>
        <taxon>Pseudomonadati</taxon>
        <taxon>Bacteroidota</taxon>
        <taxon>Flavobacteriia</taxon>
        <taxon>Flavobacteriales</taxon>
        <taxon>Flavobacteriaceae</taxon>
        <taxon>Rasiella</taxon>
    </lineage>
</organism>
<dbReference type="AlphaFoldDB" id="A0A6G6GNA2"/>
<proteinExistence type="predicted"/>
<dbReference type="InterPro" id="IPR006016">
    <property type="entry name" value="UspA"/>
</dbReference>